<dbReference type="CDD" id="cd00167">
    <property type="entry name" value="SANT"/>
    <property type="match status" value="1"/>
</dbReference>
<protein>
    <submittedName>
        <fullName evidence="2">SANT/Myb domain</fullName>
    </submittedName>
    <submittedName>
        <fullName evidence="3">SANT/Myb_domain</fullName>
    </submittedName>
</protein>
<feature type="domain" description="Myb-like" evidence="1">
    <location>
        <begin position="48"/>
        <end position="97"/>
    </location>
</feature>
<accession>A0AA86QZN7</accession>
<dbReference type="EMBL" id="CAXDID020000333">
    <property type="protein sequence ID" value="CAL6078306.1"/>
    <property type="molecule type" value="Genomic_DNA"/>
</dbReference>
<gene>
    <name evidence="2" type="ORF">HINF_LOCUS56659</name>
    <name evidence="3" type="ORF">HINF_LOCUS58839</name>
</gene>
<dbReference type="InterPro" id="IPR009057">
    <property type="entry name" value="Homeodomain-like_sf"/>
</dbReference>
<dbReference type="Proteomes" id="UP001642409">
    <property type="component" value="Unassembled WGS sequence"/>
</dbReference>
<organism evidence="2">
    <name type="scientific">Hexamita inflata</name>
    <dbReference type="NCBI Taxonomy" id="28002"/>
    <lineage>
        <taxon>Eukaryota</taxon>
        <taxon>Metamonada</taxon>
        <taxon>Diplomonadida</taxon>
        <taxon>Hexamitidae</taxon>
        <taxon>Hexamitinae</taxon>
        <taxon>Hexamita</taxon>
    </lineage>
</organism>
<reference evidence="2" key="1">
    <citation type="submission" date="2023-06" db="EMBL/GenBank/DDBJ databases">
        <authorList>
            <person name="Kurt Z."/>
        </authorList>
    </citation>
    <scope>NUCLEOTIDE SEQUENCE</scope>
</reference>
<name>A0AA86QZN7_9EUKA</name>
<dbReference type="EMBL" id="CATOUU010001052">
    <property type="protein sequence ID" value="CAI9969014.1"/>
    <property type="molecule type" value="Genomic_DNA"/>
</dbReference>
<dbReference type="SMART" id="SM00717">
    <property type="entry name" value="SANT"/>
    <property type="match status" value="1"/>
</dbReference>
<evidence type="ECO:0000313" key="4">
    <source>
        <dbReference type="Proteomes" id="UP001642409"/>
    </source>
</evidence>
<comment type="caution">
    <text evidence="2">The sequence shown here is derived from an EMBL/GenBank/DDBJ whole genome shotgun (WGS) entry which is preliminary data.</text>
</comment>
<dbReference type="Gene3D" id="1.10.10.60">
    <property type="entry name" value="Homeodomain-like"/>
    <property type="match status" value="1"/>
</dbReference>
<keyword evidence="4" id="KW-1185">Reference proteome</keyword>
<evidence type="ECO:0000313" key="2">
    <source>
        <dbReference type="EMBL" id="CAI9969014.1"/>
    </source>
</evidence>
<dbReference type="InterPro" id="IPR001005">
    <property type="entry name" value="SANT/Myb"/>
</dbReference>
<proteinExistence type="predicted"/>
<dbReference type="SUPFAM" id="SSF46689">
    <property type="entry name" value="Homeodomain-like"/>
    <property type="match status" value="1"/>
</dbReference>
<evidence type="ECO:0000259" key="1">
    <source>
        <dbReference type="SMART" id="SM00717"/>
    </source>
</evidence>
<dbReference type="Pfam" id="PF00249">
    <property type="entry name" value="Myb_DNA-binding"/>
    <property type="match status" value="1"/>
</dbReference>
<sequence>MPFSLHCTTQDHDAQINALLKKNIETIHQIHKCHHMLKQRQMKELIRERERWTQHEDELLQLAVHHFGNTSYKKIQRMLVSKSTKQIYFRLRYLQKNC</sequence>
<reference evidence="3 4" key="2">
    <citation type="submission" date="2024-07" db="EMBL/GenBank/DDBJ databases">
        <authorList>
            <person name="Akdeniz Z."/>
        </authorList>
    </citation>
    <scope>NUCLEOTIDE SEQUENCE [LARGE SCALE GENOMIC DNA]</scope>
</reference>
<dbReference type="AlphaFoldDB" id="A0AA86QZN7"/>
<evidence type="ECO:0000313" key="3">
    <source>
        <dbReference type="EMBL" id="CAL6078306.1"/>
    </source>
</evidence>